<evidence type="ECO:0000256" key="5">
    <source>
        <dbReference type="ARBA" id="ARBA00022448"/>
    </source>
</evidence>
<evidence type="ECO:0000256" key="17">
    <source>
        <dbReference type="ARBA" id="ARBA00049512"/>
    </source>
</evidence>
<evidence type="ECO:0000259" key="20">
    <source>
        <dbReference type="PROSITE" id="PS50857"/>
    </source>
</evidence>
<feature type="transmembrane region" description="Helical" evidence="19">
    <location>
        <begin position="25"/>
        <end position="50"/>
    </location>
</feature>
<evidence type="ECO:0000256" key="2">
    <source>
        <dbReference type="ARBA" id="ARBA00007866"/>
    </source>
</evidence>
<proteinExistence type="inferred from homology"/>
<dbReference type="PROSITE" id="PS50999">
    <property type="entry name" value="COX2_TM"/>
    <property type="match status" value="1"/>
</dbReference>
<keyword evidence="16 18" id="KW-0472">Membrane</keyword>
<dbReference type="PROSITE" id="PS50857">
    <property type="entry name" value="COX2_CUA"/>
    <property type="match status" value="1"/>
</dbReference>
<dbReference type="SUPFAM" id="SSF49503">
    <property type="entry name" value="Cupredoxins"/>
    <property type="match status" value="1"/>
</dbReference>
<evidence type="ECO:0000256" key="7">
    <source>
        <dbReference type="ARBA" id="ARBA00022692"/>
    </source>
</evidence>
<comment type="similarity">
    <text evidence="2 18">Belongs to the cytochrome c oxidase subunit 2 family.</text>
</comment>
<evidence type="ECO:0000256" key="4">
    <source>
        <dbReference type="ARBA" id="ARBA00015946"/>
    </source>
</evidence>
<dbReference type="PROSITE" id="PS00078">
    <property type="entry name" value="COX2"/>
    <property type="match status" value="1"/>
</dbReference>
<keyword evidence="6 18" id="KW-0679">Respiratory chain</keyword>
<keyword evidence="7 18" id="KW-0812">Transmembrane</keyword>
<dbReference type="Pfam" id="PF02790">
    <property type="entry name" value="COX2_TM"/>
    <property type="match status" value="1"/>
</dbReference>
<comment type="catalytic activity">
    <reaction evidence="17">
        <text>4 Fe(II)-[cytochrome c] + O2 + 8 H(+)(in) = 4 Fe(III)-[cytochrome c] + 2 H2O + 4 H(+)(out)</text>
        <dbReference type="Rhea" id="RHEA:11436"/>
        <dbReference type="Rhea" id="RHEA-COMP:10350"/>
        <dbReference type="Rhea" id="RHEA-COMP:14399"/>
        <dbReference type="ChEBI" id="CHEBI:15377"/>
        <dbReference type="ChEBI" id="CHEBI:15378"/>
        <dbReference type="ChEBI" id="CHEBI:15379"/>
        <dbReference type="ChEBI" id="CHEBI:29033"/>
        <dbReference type="ChEBI" id="CHEBI:29034"/>
        <dbReference type="EC" id="7.1.1.9"/>
    </reaction>
    <physiologicalReaction direction="left-to-right" evidence="17">
        <dbReference type="Rhea" id="RHEA:11437"/>
    </physiologicalReaction>
</comment>
<reference evidence="22" key="1">
    <citation type="submission" date="2013-07" db="EMBL/GenBank/DDBJ databases">
        <title>The comparative mitochondrial genomes from Braconidae subfamilies and the phylogeny of the Hymenoptera.</title>
        <authorList>
            <person name="Li Q."/>
            <person name="Wei S.J."/>
            <person name="Chen X.X."/>
        </authorList>
    </citation>
    <scope>NUCLEOTIDE SEQUENCE</scope>
</reference>
<evidence type="ECO:0000256" key="6">
    <source>
        <dbReference type="ARBA" id="ARBA00022660"/>
    </source>
</evidence>
<dbReference type="GO" id="GO:0042773">
    <property type="term" value="P:ATP synthesis coupled electron transport"/>
    <property type="evidence" value="ECO:0007669"/>
    <property type="project" value="TreeGrafter"/>
</dbReference>
<dbReference type="InterPro" id="IPR008972">
    <property type="entry name" value="Cupredoxin"/>
</dbReference>
<evidence type="ECO:0000256" key="12">
    <source>
        <dbReference type="ARBA" id="ARBA00022982"/>
    </source>
</evidence>
<keyword evidence="15 18" id="KW-0496">Mitochondrion</keyword>
<dbReference type="InterPro" id="IPR011759">
    <property type="entry name" value="Cyt_c_oxidase_su2_TM_dom"/>
</dbReference>
<keyword evidence="9 18" id="KW-0999">Mitochondrion inner membrane</keyword>
<feature type="domain" description="Cytochrome oxidase subunit II transmembrane region profile" evidence="21">
    <location>
        <begin position="1"/>
        <end position="90"/>
    </location>
</feature>
<keyword evidence="8 18" id="KW-0479">Metal-binding</keyword>
<evidence type="ECO:0000256" key="14">
    <source>
        <dbReference type="ARBA" id="ARBA00023008"/>
    </source>
</evidence>
<dbReference type="Pfam" id="PF00116">
    <property type="entry name" value="COX2"/>
    <property type="match status" value="1"/>
</dbReference>
<evidence type="ECO:0000256" key="15">
    <source>
        <dbReference type="ARBA" id="ARBA00023128"/>
    </source>
</evidence>
<evidence type="ECO:0000256" key="19">
    <source>
        <dbReference type="SAM" id="Phobius"/>
    </source>
</evidence>
<feature type="transmembrane region" description="Helical" evidence="19">
    <location>
        <begin position="62"/>
        <end position="86"/>
    </location>
</feature>
<evidence type="ECO:0000256" key="9">
    <source>
        <dbReference type="ARBA" id="ARBA00022792"/>
    </source>
</evidence>
<dbReference type="InterPro" id="IPR036257">
    <property type="entry name" value="Cyt_c_oxidase_su2_TM_sf"/>
</dbReference>
<comment type="cofactor">
    <cofactor evidence="18">
        <name>Cu cation</name>
        <dbReference type="ChEBI" id="CHEBI:23378"/>
    </cofactor>
    <text evidence="18">Binds a copper A center.</text>
</comment>
<evidence type="ECO:0000256" key="13">
    <source>
        <dbReference type="ARBA" id="ARBA00022989"/>
    </source>
</evidence>
<dbReference type="InterPro" id="IPR001505">
    <property type="entry name" value="Copper_CuA"/>
</dbReference>
<dbReference type="InterPro" id="IPR034210">
    <property type="entry name" value="CcO_II_C"/>
</dbReference>
<dbReference type="PANTHER" id="PTHR22888:SF9">
    <property type="entry name" value="CYTOCHROME C OXIDASE SUBUNIT 2"/>
    <property type="match status" value="1"/>
</dbReference>
<gene>
    <name evidence="22" type="primary">COX2</name>
</gene>
<comment type="function">
    <text evidence="18">Component of the cytochrome c oxidase, the last enzyme in the mitochondrial electron transport chain which drives oxidative phosphorylation. The respiratory chain contains 3 multisubunit complexes succinate dehydrogenase (complex II, CII), ubiquinol-cytochrome c oxidoreductase (cytochrome b-c1 complex, complex III, CIII) and cytochrome c oxidase (complex IV, CIV), that cooperate to transfer electrons derived from NADH and succinate to molecular oxygen, creating an electrochemical gradient over the inner membrane that drives transmembrane transport and the ATP synthase. Cytochrome c oxidase is the component of the respiratory chain that catalyzes the reduction of oxygen to water. Electrons originating from reduced cytochrome c in the intermembrane space (IMS) are transferred via the dinuclear copper A center (CU(A)) of subunit 2 and heme A of subunit 1 to the active site in subunit 1, a binuclear center (BNC) formed by heme A3 and copper B (CU(B)). The BNC reduces molecular oxygen to 2 water molecules using 4 electrons from cytochrome c in the IMS and 4 protons from the mitochondrial matrix.</text>
</comment>
<name>A0A0A6ZKU3_9HYME</name>
<feature type="domain" description="Cytochrome oxidase subunit II copper A binding" evidence="20">
    <location>
        <begin position="91"/>
        <end position="223"/>
    </location>
</feature>
<accession>A0A0A6ZKU3</accession>
<dbReference type="GO" id="GO:0005507">
    <property type="term" value="F:copper ion binding"/>
    <property type="evidence" value="ECO:0007669"/>
    <property type="project" value="InterPro"/>
</dbReference>
<evidence type="ECO:0000256" key="18">
    <source>
        <dbReference type="RuleBase" id="RU000457"/>
    </source>
</evidence>
<keyword evidence="13 19" id="KW-1133">Transmembrane helix</keyword>
<keyword evidence="11" id="KW-1278">Translocase</keyword>
<comment type="subcellular location">
    <subcellularLocation>
        <location evidence="1 18">Mitochondrion inner membrane</location>
        <topology evidence="1 18">Multi-pass membrane protein</topology>
    </subcellularLocation>
</comment>
<comment type="subunit">
    <text evidence="3">Component of the cytochrome c oxidase (complex IV, CIV), a multisubunit enzyme composed of a catalytic core of 3 subunits and several supernumerary subunits. The complex exists as a monomer or a dimer and forms supercomplexes (SCs) in the inner mitochondrial membrane with ubiquinol-cytochrome c oxidoreductase (cytochrome b-c1 complex, complex III, CIII).</text>
</comment>
<dbReference type="Gene3D" id="2.60.40.420">
    <property type="entry name" value="Cupredoxins - blue copper proteins"/>
    <property type="match status" value="1"/>
</dbReference>
<protein>
    <recommendedName>
        <fullName evidence="4 18">Cytochrome c oxidase subunit 2</fullName>
    </recommendedName>
</protein>
<keyword evidence="12 18" id="KW-0249">Electron transport</keyword>
<evidence type="ECO:0000256" key="3">
    <source>
        <dbReference type="ARBA" id="ARBA00011164"/>
    </source>
</evidence>
<dbReference type="GO" id="GO:0005743">
    <property type="term" value="C:mitochondrial inner membrane"/>
    <property type="evidence" value="ECO:0007669"/>
    <property type="project" value="UniProtKB-SubCell"/>
</dbReference>
<evidence type="ECO:0000256" key="11">
    <source>
        <dbReference type="ARBA" id="ARBA00022967"/>
    </source>
</evidence>
<keyword evidence="10" id="KW-0460">Magnesium</keyword>
<dbReference type="CDD" id="cd13912">
    <property type="entry name" value="CcO_II_C"/>
    <property type="match status" value="1"/>
</dbReference>
<dbReference type="GO" id="GO:0004129">
    <property type="term" value="F:cytochrome-c oxidase activity"/>
    <property type="evidence" value="ECO:0007669"/>
    <property type="project" value="UniProtKB-EC"/>
</dbReference>
<dbReference type="PRINTS" id="PR01166">
    <property type="entry name" value="CYCOXIDASEII"/>
</dbReference>
<geneLocation type="mitochondrion" evidence="22"/>
<dbReference type="Gene3D" id="1.10.287.90">
    <property type="match status" value="1"/>
</dbReference>
<dbReference type="AlphaFoldDB" id="A0A0A6ZKU3"/>
<evidence type="ECO:0000256" key="16">
    <source>
        <dbReference type="ARBA" id="ARBA00023136"/>
    </source>
</evidence>
<evidence type="ECO:0000313" key="22">
    <source>
        <dbReference type="EMBL" id="AHA52549.1"/>
    </source>
</evidence>
<organism evidence="22">
    <name type="scientific">Pambolus sp. QL-2013</name>
    <dbReference type="NCBI Taxonomy" id="1421597"/>
    <lineage>
        <taxon>Eukaryota</taxon>
        <taxon>Metazoa</taxon>
        <taxon>Ecdysozoa</taxon>
        <taxon>Arthropoda</taxon>
        <taxon>Hexapoda</taxon>
        <taxon>Insecta</taxon>
        <taxon>Pterygota</taxon>
        <taxon>Neoptera</taxon>
        <taxon>Endopterygota</taxon>
        <taxon>Hymenoptera</taxon>
        <taxon>Apocrita</taxon>
        <taxon>Ichneumonoidea</taxon>
        <taxon>Braconidae</taxon>
        <taxon>Exothecinae</taxon>
        <taxon>Pambolus</taxon>
    </lineage>
</organism>
<keyword evidence="5 18" id="KW-0813">Transport</keyword>
<evidence type="ECO:0000256" key="8">
    <source>
        <dbReference type="ARBA" id="ARBA00022723"/>
    </source>
</evidence>
<evidence type="ECO:0000256" key="1">
    <source>
        <dbReference type="ARBA" id="ARBA00004448"/>
    </source>
</evidence>
<evidence type="ECO:0000256" key="10">
    <source>
        <dbReference type="ARBA" id="ARBA00022842"/>
    </source>
</evidence>
<keyword evidence="14 18" id="KW-0186">Copper</keyword>
<sequence length="224" mass="27106">MFWYMLNFLDYNSYLMLFMIEFHDFALMILLIIMFFIMYIMIWFCLNLFINKNILHNHLIEVIWTLIPIIILLFMVIPSLKILYIMEEVINSYLTLKIMGHQWYWSYEFFDFKKLEFDSFMLSDLKFKNYFRLLDVDNRLVLPFKLNIRGLVSSFDVIHSWTIPMLGVKVDAIPGRINQLNLFMFRLGLYFGQCSEICGLNHSFMPIVLESVDLKLFINWLMNK</sequence>
<dbReference type="PANTHER" id="PTHR22888">
    <property type="entry name" value="CYTOCHROME C OXIDASE, SUBUNIT II"/>
    <property type="match status" value="1"/>
</dbReference>
<evidence type="ECO:0000259" key="21">
    <source>
        <dbReference type="PROSITE" id="PS50999"/>
    </source>
</evidence>
<dbReference type="InterPro" id="IPR045187">
    <property type="entry name" value="CcO_II"/>
</dbReference>
<dbReference type="FunFam" id="2.60.40.420:FF:000001">
    <property type="entry name" value="Cytochrome c oxidase subunit 2"/>
    <property type="match status" value="1"/>
</dbReference>
<dbReference type="EMBL" id="KF385875">
    <property type="protein sequence ID" value="AHA52549.1"/>
    <property type="molecule type" value="Genomic_DNA"/>
</dbReference>
<dbReference type="InterPro" id="IPR002429">
    <property type="entry name" value="CcO_II-like_C"/>
</dbReference>
<dbReference type="SUPFAM" id="SSF81464">
    <property type="entry name" value="Cytochrome c oxidase subunit II-like, transmembrane region"/>
    <property type="match status" value="1"/>
</dbReference>